<evidence type="ECO:0000256" key="1">
    <source>
        <dbReference type="SAM" id="MobiDB-lite"/>
    </source>
</evidence>
<dbReference type="AlphaFoldDB" id="A0ABD1CK68"/>
<dbReference type="Proteomes" id="UP001562425">
    <property type="component" value="Unassembled WGS sequence"/>
</dbReference>
<organism evidence="2 3">
    <name type="scientific">Culex pipiens pipiens</name>
    <name type="common">Northern house mosquito</name>
    <dbReference type="NCBI Taxonomy" id="38569"/>
    <lineage>
        <taxon>Eukaryota</taxon>
        <taxon>Metazoa</taxon>
        <taxon>Ecdysozoa</taxon>
        <taxon>Arthropoda</taxon>
        <taxon>Hexapoda</taxon>
        <taxon>Insecta</taxon>
        <taxon>Pterygota</taxon>
        <taxon>Neoptera</taxon>
        <taxon>Endopterygota</taxon>
        <taxon>Diptera</taxon>
        <taxon>Nematocera</taxon>
        <taxon>Culicoidea</taxon>
        <taxon>Culicidae</taxon>
        <taxon>Culicinae</taxon>
        <taxon>Culicini</taxon>
        <taxon>Culex</taxon>
        <taxon>Culex</taxon>
    </lineage>
</organism>
<comment type="caution">
    <text evidence="2">The sequence shown here is derived from an EMBL/GenBank/DDBJ whole genome shotgun (WGS) entry which is preliminary data.</text>
</comment>
<feature type="compositionally biased region" description="Acidic residues" evidence="1">
    <location>
        <begin position="113"/>
        <end position="124"/>
    </location>
</feature>
<keyword evidence="3" id="KW-1185">Reference proteome</keyword>
<evidence type="ECO:0000313" key="3">
    <source>
        <dbReference type="Proteomes" id="UP001562425"/>
    </source>
</evidence>
<sequence>MFGDLKAGLTKFERFRENLDKVVTAVSTAGPNGHEMYIITELDEPAAVKEEPVVAAPPRITVRRKTFVVEDSNCEGRAQLLPRVDEVDASEEENVQVKVEKVEPVAMVKQESEEGESSDADEDL</sequence>
<feature type="region of interest" description="Disordered" evidence="1">
    <location>
        <begin position="105"/>
        <end position="124"/>
    </location>
</feature>
<dbReference type="EMBL" id="JBEHCU010011757">
    <property type="protein sequence ID" value="KAL1376329.1"/>
    <property type="molecule type" value="Genomic_DNA"/>
</dbReference>
<accession>A0ABD1CK68</accession>
<reference evidence="2 3" key="1">
    <citation type="submission" date="2024-05" db="EMBL/GenBank/DDBJ databases">
        <title>Culex pipiens pipiens assembly and annotation.</title>
        <authorList>
            <person name="Alout H."/>
            <person name="Durand T."/>
        </authorList>
    </citation>
    <scope>NUCLEOTIDE SEQUENCE [LARGE SCALE GENOMIC DNA]</scope>
    <source>
        <strain evidence="2">HA-2024</strain>
        <tissue evidence="2">Whole body</tissue>
    </source>
</reference>
<evidence type="ECO:0000313" key="2">
    <source>
        <dbReference type="EMBL" id="KAL1376329.1"/>
    </source>
</evidence>
<gene>
    <name evidence="2" type="ORF">pipiens_016961</name>
</gene>
<name>A0ABD1CK68_CULPP</name>
<protein>
    <submittedName>
        <fullName evidence="2">Uncharacterized protein</fullName>
    </submittedName>
</protein>
<proteinExistence type="predicted"/>
<feature type="non-terminal residue" evidence="2">
    <location>
        <position position="124"/>
    </location>
</feature>